<keyword evidence="5" id="KW-0548">Nucleotidyltransferase</keyword>
<protein>
    <recommendedName>
        <fullName evidence="10">Gypsy retrotransposon integrase-like protein 1</fullName>
        <ecNumber evidence="2">3.1.26.4</ecNumber>
    </recommendedName>
</protein>
<reference evidence="14" key="2">
    <citation type="submission" date="2025-09" db="UniProtKB">
        <authorList>
            <consortium name="Ensembl"/>
        </authorList>
    </citation>
    <scope>IDENTIFICATION</scope>
</reference>
<evidence type="ECO:0000313" key="14">
    <source>
        <dbReference type="Ensembl" id="ENSONIP00000039962.1"/>
    </source>
</evidence>
<evidence type="ECO:0000256" key="2">
    <source>
        <dbReference type="ARBA" id="ARBA00012180"/>
    </source>
</evidence>
<dbReference type="Gene3D" id="2.40.70.10">
    <property type="entry name" value="Acid Proteases"/>
    <property type="match status" value="1"/>
</dbReference>
<sequence>MGGRSCREAELAFGKLNHPHLERGSVGDEPNTLNPDESDLELLYVNTCSTTPEGYRVVVQGPAVVPTFSELFYTQVAVNDKVNLRGMMDSGSMACTMSEEAEKSLREAGALVSEPQSAERIVLVGCGGKQTHPKSVYDLALTVHGVKCMVPVLVVLGQRDELIIGSNVLKYLMRVMKHSDDYWKLVSVGSKHSLLDYEHFLDMMSCTTRWRGEEVPDKIGTVKLPRAVTLLPQCEHLVLGRLPSNVPVSPGSTIIVEPWTSGSGPRDVLVGRVITSMWGDRWVPLNMTNLSAKPVTLKRNSRVAVVSSCLAVEDLDFPQDSCKVASMAQAQVSGPAATEADLNDRLCSLGLGDLDIDSCHASLHSKRELVELVEQYEDIFSRHPLDCGEAKRFVHRIHLTDERPFRMPYRRVPPAHYQQLRQVLTDMEEKGIIRKSISEYASPLVMVWKKDGGLRICTDFRWLNARTLKDAHPLPHQADCLAALGGNAFFSTMDLTSGFYNIPMCKEDKKYTAFTTPVGLYEYNRMPQGLCNCPASFMRMMLNIFGDLNFTSLLCYLDDLLVFAPTEEEALCRLRAVFQRLRDNNLKLSPKKCHLLRKSVKFLGHVIDQTGVAVDPAKVEVISKMPKEALMEKDGCTPSVKRIKSFLGMVFFYQCFIPGCSAIAKPLFALTAGQKRKGRTSQAGRGAGMFRKLTAADWSPACDKAFHKLKDDLLNCAVLAHPDFSRPFILSVDASLDGLGAVLSQLPIDEDKARPIAFASKALSRSQQRYPAHRLEFMALKWSISEKFSHWLKGHEFTVWTDNNPLVHILTKPKLDAYEQRWVAKLSSYNFDLRYIPGRKNVVADALSRDPFTYSIGGRLLQEPYEHLVRNADGAAAHEVQDAFRFGVQNLQVAQQPAPALTSEDSYSLSEVKATLVHHDYWETTAENRAVSLLHLVQQLQPVGNDVLPSLTLHELEDHQLQDPVISAVLPLIARRRRPSRRERHDMDSRALALLKHWERFKVRDGILYRETRDPVSKTKRLQLVLPANLRAQALKGVHDLAGHQGQVRTLHLARQRFFWPNMERDVKEHVRCCGRCILAKTPEPAARAPLESIKTSAPMELICIDFWSAEDRKKRSVDVLVATDHFTKMAFAFPCKNQTAKQVARKLWDFVFCVYGFPERIHSDQGPSFESELFSELLQISGVAKSHTTAYHPMGNGGTERFNRTLGNMLRALPLRAKQEWPQQIQTLTFAYNATVHETTGYAPFYLMFGRVPRLPVDVLFKSVLHDPIVVDFNSYSQLLLSYLSEAAKIAQEHTSNEQEHQARQYNKKFKGVSLNVGDRVLLANKGERGKKKLADKWEPRVYTVVERHPRTHIYRISDSSGQSKVVHRNLLLDVSFLPVQDALGSQSLDVFSSEGDLSACGDLEDPGSLETESTAARTSLWVLSDLSHGVDVDSVVGEQASRSTDRQHGSCDGADVDNALPDSQTCTTHTSASPSGQTQHFALPTPVDCSATSDVTQSGTVSAPGACHGDAAVPQTVPVSGSDMNQTSGRPYPGQPSNLPRHDPDRANVRGRVVTRAGRVVKSVNRLIENMVQKPITWGLLPPREARPLT</sequence>
<dbReference type="Pfam" id="PF00665">
    <property type="entry name" value="rve"/>
    <property type="match status" value="1"/>
</dbReference>
<feature type="compositionally biased region" description="Polar residues" evidence="11">
    <location>
        <begin position="1519"/>
        <end position="1531"/>
    </location>
</feature>
<dbReference type="FunFam" id="3.30.420.10:FF:000032">
    <property type="entry name" value="Retrovirus-related Pol polyprotein from transposon 297-like Protein"/>
    <property type="match status" value="1"/>
</dbReference>
<dbReference type="InterPro" id="IPR050951">
    <property type="entry name" value="Retrovirus_Pol_polyprotein"/>
</dbReference>
<dbReference type="InterPro" id="IPR012337">
    <property type="entry name" value="RNaseH-like_sf"/>
</dbReference>
<dbReference type="KEGG" id="onl:112844220"/>
<dbReference type="SUPFAM" id="SSF56672">
    <property type="entry name" value="DNA/RNA polymerases"/>
    <property type="match status" value="1"/>
</dbReference>
<evidence type="ECO:0000256" key="11">
    <source>
        <dbReference type="SAM" id="MobiDB-lite"/>
    </source>
</evidence>
<comment type="similarity">
    <text evidence="1">Belongs to the beta type-B retroviral polymerase family. HERV class-II K(HML-2) pol subfamily.</text>
</comment>
<organism evidence="14 15">
    <name type="scientific">Oreochromis niloticus</name>
    <name type="common">Nile tilapia</name>
    <name type="synonym">Tilapia nilotica</name>
    <dbReference type="NCBI Taxonomy" id="8128"/>
    <lineage>
        <taxon>Eukaryota</taxon>
        <taxon>Metazoa</taxon>
        <taxon>Chordata</taxon>
        <taxon>Craniata</taxon>
        <taxon>Vertebrata</taxon>
        <taxon>Euteleostomi</taxon>
        <taxon>Actinopterygii</taxon>
        <taxon>Neopterygii</taxon>
        <taxon>Teleostei</taxon>
        <taxon>Neoteleostei</taxon>
        <taxon>Acanthomorphata</taxon>
        <taxon>Ovalentaria</taxon>
        <taxon>Cichlomorphae</taxon>
        <taxon>Cichliformes</taxon>
        <taxon>Cichlidae</taxon>
        <taxon>African cichlids</taxon>
        <taxon>Pseudocrenilabrinae</taxon>
        <taxon>Oreochromini</taxon>
        <taxon>Oreochromis</taxon>
    </lineage>
</organism>
<dbReference type="Pfam" id="PF17919">
    <property type="entry name" value="RT_RNaseH_2"/>
    <property type="match status" value="1"/>
</dbReference>
<dbReference type="SUPFAM" id="SSF53098">
    <property type="entry name" value="Ribonuclease H-like"/>
    <property type="match status" value="1"/>
</dbReference>
<dbReference type="Gene3D" id="3.30.420.10">
    <property type="entry name" value="Ribonuclease H-like superfamily/Ribonuclease H"/>
    <property type="match status" value="1"/>
</dbReference>
<reference evidence="14" key="1">
    <citation type="submission" date="2025-08" db="UniProtKB">
        <authorList>
            <consortium name="Ensembl"/>
        </authorList>
    </citation>
    <scope>IDENTIFICATION</scope>
</reference>
<dbReference type="RefSeq" id="XP_025759874.1">
    <property type="nucleotide sequence ID" value="XM_025904089.1"/>
</dbReference>
<dbReference type="FunFam" id="3.10.20.370:FF:000001">
    <property type="entry name" value="Retrovirus-related Pol polyprotein from transposon 17.6-like protein"/>
    <property type="match status" value="1"/>
</dbReference>
<proteinExistence type="inferred from homology"/>
<dbReference type="InterPro" id="IPR043128">
    <property type="entry name" value="Rev_trsase/Diguanyl_cyclase"/>
</dbReference>
<dbReference type="GO" id="GO:0003964">
    <property type="term" value="F:RNA-directed DNA polymerase activity"/>
    <property type="evidence" value="ECO:0007669"/>
    <property type="project" value="UniProtKB-KW"/>
</dbReference>
<evidence type="ECO:0000256" key="8">
    <source>
        <dbReference type="ARBA" id="ARBA00022801"/>
    </source>
</evidence>
<dbReference type="FunFam" id="1.10.340.70:FF:000001">
    <property type="entry name" value="Retrovirus-related Pol polyprotein from transposon gypsy-like Protein"/>
    <property type="match status" value="1"/>
</dbReference>
<dbReference type="InParanoid" id="A0A669BWQ9"/>
<evidence type="ECO:0000256" key="10">
    <source>
        <dbReference type="ARBA" id="ARBA00039658"/>
    </source>
</evidence>
<dbReference type="EC" id="3.1.26.4" evidence="2"/>
<dbReference type="Ensembl" id="ENSONIT00000072367.1">
    <property type="protein sequence ID" value="ENSONIP00000039962.1"/>
    <property type="gene ID" value="ENSONIG00000035705.1"/>
</dbReference>
<dbReference type="Gene3D" id="3.30.70.270">
    <property type="match status" value="2"/>
</dbReference>
<dbReference type="PANTHER" id="PTHR37984:SF15">
    <property type="entry name" value="INTEGRASE CATALYTIC DOMAIN-CONTAINING PROTEIN"/>
    <property type="match status" value="1"/>
</dbReference>
<evidence type="ECO:0000256" key="6">
    <source>
        <dbReference type="ARBA" id="ARBA00022722"/>
    </source>
</evidence>
<feature type="compositionally biased region" description="Polar residues" evidence="11">
    <location>
        <begin position="1464"/>
        <end position="1482"/>
    </location>
</feature>
<dbReference type="OrthoDB" id="8948897at2759"/>
<evidence type="ECO:0000256" key="9">
    <source>
        <dbReference type="ARBA" id="ARBA00022918"/>
    </source>
</evidence>
<dbReference type="CDD" id="cd09274">
    <property type="entry name" value="RNase_HI_RT_Ty3"/>
    <property type="match status" value="1"/>
</dbReference>
<evidence type="ECO:0000256" key="1">
    <source>
        <dbReference type="ARBA" id="ARBA00010879"/>
    </source>
</evidence>
<keyword evidence="4" id="KW-0808">Transferase</keyword>
<evidence type="ECO:0000256" key="5">
    <source>
        <dbReference type="ARBA" id="ARBA00022695"/>
    </source>
</evidence>
<feature type="region of interest" description="Disordered" evidence="11">
    <location>
        <begin position="1464"/>
        <end position="1483"/>
    </location>
</feature>
<dbReference type="PROSITE" id="PS50878">
    <property type="entry name" value="RT_POL"/>
    <property type="match status" value="1"/>
</dbReference>
<dbReference type="GO" id="GO:0015074">
    <property type="term" value="P:DNA integration"/>
    <property type="evidence" value="ECO:0007669"/>
    <property type="project" value="InterPro"/>
</dbReference>
<evidence type="ECO:0000259" key="13">
    <source>
        <dbReference type="PROSITE" id="PS50994"/>
    </source>
</evidence>
<dbReference type="InterPro" id="IPR036397">
    <property type="entry name" value="RNaseH_sf"/>
</dbReference>
<dbReference type="InterPro" id="IPR001584">
    <property type="entry name" value="Integrase_cat-core"/>
</dbReference>
<accession>A0A669BWQ9</accession>
<evidence type="ECO:0000259" key="12">
    <source>
        <dbReference type="PROSITE" id="PS50878"/>
    </source>
</evidence>
<dbReference type="GeneTree" id="ENSGT01100000263500"/>
<dbReference type="Pfam" id="PF17921">
    <property type="entry name" value="Integrase_H2C2"/>
    <property type="match status" value="1"/>
</dbReference>
<dbReference type="PROSITE" id="PS50994">
    <property type="entry name" value="INTEGRASE"/>
    <property type="match status" value="1"/>
</dbReference>
<dbReference type="Pfam" id="PF00078">
    <property type="entry name" value="RVT_1"/>
    <property type="match status" value="1"/>
</dbReference>
<dbReference type="Gene3D" id="3.10.20.370">
    <property type="match status" value="1"/>
</dbReference>
<keyword evidence="6" id="KW-0540">Nuclease</keyword>
<dbReference type="InterPro" id="IPR021109">
    <property type="entry name" value="Peptidase_aspartic_dom_sf"/>
</dbReference>
<keyword evidence="15" id="KW-1185">Reference proteome</keyword>
<dbReference type="InterPro" id="IPR000477">
    <property type="entry name" value="RT_dom"/>
</dbReference>
<dbReference type="Gene3D" id="1.10.340.70">
    <property type="match status" value="1"/>
</dbReference>
<dbReference type="Proteomes" id="UP000005207">
    <property type="component" value="Unplaced"/>
</dbReference>
<evidence type="ECO:0000256" key="4">
    <source>
        <dbReference type="ARBA" id="ARBA00022679"/>
    </source>
</evidence>
<keyword evidence="8" id="KW-0378">Hydrolase</keyword>
<keyword evidence="3" id="KW-0645">Protease</keyword>
<dbReference type="GO" id="GO:0003676">
    <property type="term" value="F:nucleic acid binding"/>
    <property type="evidence" value="ECO:0007669"/>
    <property type="project" value="InterPro"/>
</dbReference>
<dbReference type="GO" id="GO:0006508">
    <property type="term" value="P:proteolysis"/>
    <property type="evidence" value="ECO:0007669"/>
    <property type="project" value="UniProtKB-KW"/>
</dbReference>
<gene>
    <name evidence="14" type="primary">LOC112844220</name>
</gene>
<dbReference type="GO" id="GO:0004523">
    <property type="term" value="F:RNA-DNA hybrid ribonuclease activity"/>
    <property type="evidence" value="ECO:0007669"/>
    <property type="project" value="UniProtKB-EC"/>
</dbReference>
<evidence type="ECO:0000256" key="7">
    <source>
        <dbReference type="ARBA" id="ARBA00022759"/>
    </source>
</evidence>
<dbReference type="GeneID" id="112844220"/>
<dbReference type="Gene3D" id="3.10.10.10">
    <property type="entry name" value="HIV Type 1 Reverse Transcriptase, subunit A, domain 1"/>
    <property type="match status" value="1"/>
</dbReference>
<keyword evidence="7" id="KW-0255">Endonuclease</keyword>
<dbReference type="InterPro" id="IPR041577">
    <property type="entry name" value="RT_RNaseH_2"/>
</dbReference>
<name>A0A669BWQ9_ORENI</name>
<keyword evidence="9" id="KW-0695">RNA-directed DNA polymerase</keyword>
<dbReference type="GO" id="GO:0008233">
    <property type="term" value="F:peptidase activity"/>
    <property type="evidence" value="ECO:0007669"/>
    <property type="project" value="UniProtKB-KW"/>
</dbReference>
<evidence type="ECO:0000256" key="3">
    <source>
        <dbReference type="ARBA" id="ARBA00022670"/>
    </source>
</evidence>
<feature type="domain" description="Reverse transcriptase" evidence="12">
    <location>
        <begin position="428"/>
        <end position="607"/>
    </location>
</feature>
<dbReference type="InterPro" id="IPR043502">
    <property type="entry name" value="DNA/RNA_pol_sf"/>
</dbReference>
<evidence type="ECO:0000313" key="15">
    <source>
        <dbReference type="Proteomes" id="UP000005207"/>
    </source>
</evidence>
<dbReference type="InterPro" id="IPR041588">
    <property type="entry name" value="Integrase_H2C2"/>
</dbReference>
<feature type="region of interest" description="Disordered" evidence="11">
    <location>
        <begin position="1503"/>
        <end position="1548"/>
    </location>
</feature>
<dbReference type="PANTHER" id="PTHR37984">
    <property type="entry name" value="PROTEIN CBG26694"/>
    <property type="match status" value="1"/>
</dbReference>
<dbReference type="CDD" id="cd01647">
    <property type="entry name" value="RT_LTR"/>
    <property type="match status" value="1"/>
</dbReference>
<dbReference type="FunFam" id="3.10.10.10:FF:000007">
    <property type="entry name" value="Retrovirus-related Pol polyprotein from transposon 17.6-like Protein"/>
    <property type="match status" value="1"/>
</dbReference>
<feature type="domain" description="Integrase catalytic" evidence="13">
    <location>
        <begin position="1095"/>
        <end position="1253"/>
    </location>
</feature>